<keyword evidence="1" id="KW-0808">Transferase</keyword>
<organism evidence="1 2">
    <name type="scientific">Chitinophaga defluvii</name>
    <dbReference type="NCBI Taxonomy" id="3163343"/>
    <lineage>
        <taxon>Bacteria</taxon>
        <taxon>Pseudomonadati</taxon>
        <taxon>Bacteroidota</taxon>
        <taxon>Chitinophagia</taxon>
        <taxon>Chitinophagales</taxon>
        <taxon>Chitinophagaceae</taxon>
        <taxon>Chitinophaga</taxon>
    </lineage>
</organism>
<dbReference type="EMBL" id="JBEXAC010000001">
    <property type="protein sequence ID" value="MET6995788.1"/>
    <property type="molecule type" value="Genomic_DNA"/>
</dbReference>
<dbReference type="RefSeq" id="WP_354658437.1">
    <property type="nucleotide sequence ID" value="NZ_JBEXAC010000001.1"/>
</dbReference>
<sequence>MPATVKLIADSGSTKADWCLVTGQETHAYTTQGMSPYFLSGGQIQEIVRKELVPQLPADVKIDEIIYYGTGCAQAKSAQLMQESLGAVWPDGKVSVSHDLMAAARALCGHEKGIASILGTGSNSCYYDGEVIVKNNPGLGYVLGDEGSGAYLGKKVIQYYLYNTFDEEIRERFDLKYNTNKDEILENVYRKPLANRYLASFTLFLAENRGHYMVENILEDGLNDFFFNHIYKYRESWTTSLHFVGSVAWYFQDIIKELCELYELPLGKIVHRPMEGLVAFHQG</sequence>
<proteinExistence type="predicted"/>
<dbReference type="Gene3D" id="1.10.720.160">
    <property type="match status" value="1"/>
</dbReference>
<dbReference type="SUPFAM" id="SSF53067">
    <property type="entry name" value="Actin-like ATPase domain"/>
    <property type="match status" value="2"/>
</dbReference>
<dbReference type="CDD" id="cd24079">
    <property type="entry name" value="ASKHA_NBD_PG1100-like"/>
    <property type="match status" value="1"/>
</dbReference>
<dbReference type="PANTHER" id="PTHR43190">
    <property type="entry name" value="N-ACETYL-D-GLUCOSAMINE KINASE"/>
    <property type="match status" value="1"/>
</dbReference>
<accession>A0ABV2SYE1</accession>
<protein>
    <submittedName>
        <fullName evidence="1">N-acetylglucosamine kinase</fullName>
    </submittedName>
</protein>
<keyword evidence="1" id="KW-0418">Kinase</keyword>
<name>A0ABV2SYE1_9BACT</name>
<comment type="caution">
    <text evidence="1">The sequence shown here is derived from an EMBL/GenBank/DDBJ whole genome shotgun (WGS) entry which is preliminary data.</text>
</comment>
<dbReference type="Gene3D" id="3.30.420.40">
    <property type="match status" value="2"/>
</dbReference>
<dbReference type="Proteomes" id="UP001549749">
    <property type="component" value="Unassembled WGS sequence"/>
</dbReference>
<dbReference type="InterPro" id="IPR052519">
    <property type="entry name" value="Euk-type_GlcNAc_Kinase"/>
</dbReference>
<dbReference type="InterPro" id="IPR043129">
    <property type="entry name" value="ATPase_NBD"/>
</dbReference>
<gene>
    <name evidence="1" type="ORF">ABR189_00340</name>
</gene>
<evidence type="ECO:0000313" key="2">
    <source>
        <dbReference type="Proteomes" id="UP001549749"/>
    </source>
</evidence>
<keyword evidence="2" id="KW-1185">Reference proteome</keyword>
<dbReference type="GO" id="GO:0016301">
    <property type="term" value="F:kinase activity"/>
    <property type="evidence" value="ECO:0007669"/>
    <property type="project" value="UniProtKB-KW"/>
</dbReference>
<dbReference type="PANTHER" id="PTHR43190:SF3">
    <property type="entry name" value="N-ACETYL-D-GLUCOSAMINE KINASE"/>
    <property type="match status" value="1"/>
</dbReference>
<evidence type="ECO:0000313" key="1">
    <source>
        <dbReference type="EMBL" id="MET6995788.1"/>
    </source>
</evidence>
<reference evidence="1 2" key="1">
    <citation type="submission" date="2024-06" db="EMBL/GenBank/DDBJ databases">
        <title>Chitinophaga defluvii sp. nov., isolated from municipal sewage.</title>
        <authorList>
            <person name="Zhang L."/>
        </authorList>
    </citation>
    <scope>NUCLEOTIDE SEQUENCE [LARGE SCALE GENOMIC DNA]</scope>
    <source>
        <strain evidence="1 2">H8</strain>
    </source>
</reference>